<feature type="domain" description="DUF6194" evidence="1">
    <location>
        <begin position="1"/>
        <end position="136"/>
    </location>
</feature>
<comment type="caution">
    <text evidence="2">The sequence shown here is derived from an EMBL/GenBank/DDBJ whole genome shotgun (WGS) entry which is preliminary data.</text>
</comment>
<protein>
    <recommendedName>
        <fullName evidence="1">DUF6194 domain-containing protein</fullName>
    </recommendedName>
</protein>
<dbReference type="InterPro" id="IPR045676">
    <property type="entry name" value="DUF6194"/>
</dbReference>
<evidence type="ECO:0000313" key="2">
    <source>
        <dbReference type="EMBL" id="MCO1656507.1"/>
    </source>
</evidence>
<organism evidence="2 3">
    <name type="scientific">Pseudonocardia humida</name>
    <dbReference type="NCBI Taxonomy" id="2800819"/>
    <lineage>
        <taxon>Bacteria</taxon>
        <taxon>Bacillati</taxon>
        <taxon>Actinomycetota</taxon>
        <taxon>Actinomycetes</taxon>
        <taxon>Pseudonocardiales</taxon>
        <taxon>Pseudonocardiaceae</taxon>
        <taxon>Pseudonocardia</taxon>
    </lineage>
</organism>
<dbReference type="Pfam" id="PF19694">
    <property type="entry name" value="DUF6194"/>
    <property type="match status" value="1"/>
</dbReference>
<reference evidence="2" key="1">
    <citation type="submission" date="2021-04" db="EMBL/GenBank/DDBJ databases">
        <title>Pseudonocardia sp. nov., isolated from sandy soil of mangrove forest.</title>
        <authorList>
            <person name="Zan Z."/>
            <person name="Huang R."/>
            <person name="Liu W."/>
        </authorList>
    </citation>
    <scope>NUCLEOTIDE SEQUENCE</scope>
    <source>
        <strain evidence="2">S2-4</strain>
    </source>
</reference>
<evidence type="ECO:0000259" key="1">
    <source>
        <dbReference type="Pfam" id="PF19694"/>
    </source>
</evidence>
<accession>A0ABT1A0H8</accession>
<keyword evidence="3" id="KW-1185">Reference proteome</keyword>
<evidence type="ECO:0000313" key="3">
    <source>
        <dbReference type="Proteomes" id="UP001165283"/>
    </source>
</evidence>
<proteinExistence type="predicted"/>
<dbReference type="Proteomes" id="UP001165283">
    <property type="component" value="Unassembled WGS sequence"/>
</dbReference>
<gene>
    <name evidence="2" type="ORF">KDL28_15730</name>
</gene>
<name>A0ABT1A0H8_9PSEU</name>
<dbReference type="RefSeq" id="WP_252439299.1">
    <property type="nucleotide sequence ID" value="NZ_JAGSOV010000035.1"/>
</dbReference>
<dbReference type="EMBL" id="JAGSOV010000035">
    <property type="protein sequence ID" value="MCO1656507.1"/>
    <property type="molecule type" value="Genomic_DNA"/>
</dbReference>
<sequence length="143" mass="16155">MDLDALRAFIAAFPDTLIVEGGADIYAIHDPDGDYEQRPRQGWATVMTSDAYDSASDLDRPGVFRLNIGLPRDRFRELVDPDAEYDTTALDVLFPHPVYGSMNWVSVLNPDTTWPLVQQLLADAHAFAVRKHDNAARRREARR</sequence>